<dbReference type="InterPro" id="IPR052350">
    <property type="entry name" value="Metallo-dep_Lactonases"/>
</dbReference>
<dbReference type="Gene3D" id="3.20.20.140">
    <property type="entry name" value="Metal-dependent hydrolases"/>
    <property type="match status" value="1"/>
</dbReference>
<proteinExistence type="inferred from homology"/>
<dbReference type="SUPFAM" id="SSF51556">
    <property type="entry name" value="Metallo-dependent hydrolases"/>
    <property type="match status" value="1"/>
</dbReference>
<evidence type="ECO:0000256" key="1">
    <source>
        <dbReference type="ARBA" id="ARBA00038310"/>
    </source>
</evidence>
<evidence type="ECO:0000313" key="3">
    <source>
        <dbReference type="EMBL" id="TXR52958.1"/>
    </source>
</evidence>
<name>A0A5C8Z6V4_9ACTN</name>
<dbReference type="GO" id="GO:0016787">
    <property type="term" value="F:hydrolase activity"/>
    <property type="evidence" value="ECO:0007669"/>
    <property type="project" value="UniProtKB-KW"/>
</dbReference>
<dbReference type="PANTHER" id="PTHR43569:SF2">
    <property type="entry name" value="AMIDOHYDROLASE-RELATED DOMAIN-CONTAINING PROTEIN"/>
    <property type="match status" value="1"/>
</dbReference>
<dbReference type="InterPro" id="IPR032466">
    <property type="entry name" value="Metal_Hydrolase"/>
</dbReference>
<evidence type="ECO:0000313" key="4">
    <source>
        <dbReference type="Proteomes" id="UP000321234"/>
    </source>
</evidence>
<dbReference type="OrthoDB" id="5450317at2"/>
<reference evidence="3 4" key="1">
    <citation type="submission" date="2019-07" db="EMBL/GenBank/DDBJ databases">
        <title>Quadrisphaera sp. strain DD2A genome sequencing and assembly.</title>
        <authorList>
            <person name="Kim I."/>
        </authorList>
    </citation>
    <scope>NUCLEOTIDE SEQUENCE [LARGE SCALE GENOMIC DNA]</scope>
    <source>
        <strain evidence="3 4">DD2A</strain>
    </source>
</reference>
<dbReference type="PANTHER" id="PTHR43569">
    <property type="entry name" value="AMIDOHYDROLASE"/>
    <property type="match status" value="1"/>
</dbReference>
<dbReference type="InterPro" id="IPR006680">
    <property type="entry name" value="Amidohydro-rel"/>
</dbReference>
<comment type="caution">
    <text evidence="3">The sequence shown here is derived from an EMBL/GenBank/DDBJ whole genome shotgun (WGS) entry which is preliminary data.</text>
</comment>
<dbReference type="RefSeq" id="WP_147927725.1">
    <property type="nucleotide sequence ID" value="NZ_VKAC01000011.1"/>
</dbReference>
<accession>A0A5C8Z6V4</accession>
<gene>
    <name evidence="3" type="ORF">FMM08_17925</name>
</gene>
<dbReference type="Proteomes" id="UP000321234">
    <property type="component" value="Unassembled WGS sequence"/>
</dbReference>
<protein>
    <submittedName>
        <fullName evidence="3">Amidohydrolase family protein</fullName>
    </submittedName>
</protein>
<keyword evidence="3" id="KW-0378">Hydrolase</keyword>
<comment type="similarity">
    <text evidence="1">Belongs to the metallo-dependent hydrolases superfamily.</text>
</comment>
<organism evidence="3 4">
    <name type="scientific">Quadrisphaera setariae</name>
    <dbReference type="NCBI Taxonomy" id="2593304"/>
    <lineage>
        <taxon>Bacteria</taxon>
        <taxon>Bacillati</taxon>
        <taxon>Actinomycetota</taxon>
        <taxon>Actinomycetes</taxon>
        <taxon>Kineosporiales</taxon>
        <taxon>Kineosporiaceae</taxon>
        <taxon>Quadrisphaera</taxon>
    </lineage>
</organism>
<keyword evidence="4" id="KW-1185">Reference proteome</keyword>
<dbReference type="Pfam" id="PF04909">
    <property type="entry name" value="Amidohydro_2"/>
    <property type="match status" value="1"/>
</dbReference>
<feature type="domain" description="Amidohydrolase-related" evidence="2">
    <location>
        <begin position="3"/>
        <end position="280"/>
    </location>
</feature>
<evidence type="ECO:0000259" key="2">
    <source>
        <dbReference type="Pfam" id="PF04909"/>
    </source>
</evidence>
<sequence>MIIDAHQHFWSPEEVSYPWLTDEIAPVNRRFGPEHLAPLMTAAGVQATVLVQSADHRADTDAMLAIAERSAAVAGVVAWVPLDDADAAAEQLAELRRDPVVVGVRNLVHDRPDPDHVLLPAFLDGLRVLAAAGVPFDMVTSQLRHLEHVPSLSERVPGLRVVLDHLGKPPFRQGEDAWRAWEQLLARAAEDPLVIAKVSGLYPAPAGDPGWDVDEVRPAFEHAMSCFGPERLMVGGDWPISVLFGGYEKTWEVTQGLMRETSADERAALLGGTAVSTYRLDAQRLAAASASAVASEGSPS</sequence>
<dbReference type="EMBL" id="VKAC01000011">
    <property type="protein sequence ID" value="TXR52958.1"/>
    <property type="molecule type" value="Genomic_DNA"/>
</dbReference>
<dbReference type="AlphaFoldDB" id="A0A5C8Z6V4"/>